<dbReference type="InterPro" id="IPR035892">
    <property type="entry name" value="C2_domain_sf"/>
</dbReference>
<dbReference type="InterPro" id="IPR001936">
    <property type="entry name" value="RasGAP_dom"/>
</dbReference>
<dbReference type="InterPro" id="IPR039360">
    <property type="entry name" value="Ras_GTPase"/>
</dbReference>
<evidence type="ECO:0000313" key="3">
    <source>
        <dbReference type="EMBL" id="PRP86298.1"/>
    </source>
</evidence>
<dbReference type="CDD" id="cd00030">
    <property type="entry name" value="C2"/>
    <property type="match status" value="1"/>
</dbReference>
<reference evidence="3 4" key="1">
    <citation type="journal article" date="2018" name="Genome Biol. Evol.">
        <title>Multiple Roots of Fruiting Body Formation in Amoebozoa.</title>
        <authorList>
            <person name="Hillmann F."/>
            <person name="Forbes G."/>
            <person name="Novohradska S."/>
            <person name="Ferling I."/>
            <person name="Riege K."/>
            <person name="Groth M."/>
            <person name="Westermann M."/>
            <person name="Marz M."/>
            <person name="Spaller T."/>
            <person name="Winckler T."/>
            <person name="Schaap P."/>
            <person name="Glockner G."/>
        </authorList>
    </citation>
    <scope>NUCLEOTIDE SEQUENCE [LARGE SCALE GENOMIC DNA]</scope>
    <source>
        <strain evidence="3 4">Jena</strain>
    </source>
</reference>
<dbReference type="EMBL" id="MDYQ01000033">
    <property type="protein sequence ID" value="PRP86298.1"/>
    <property type="molecule type" value="Genomic_DNA"/>
</dbReference>
<name>A0A2P6NQX7_9EUKA</name>
<dbReference type="Gene3D" id="2.60.40.150">
    <property type="entry name" value="C2 domain"/>
    <property type="match status" value="1"/>
</dbReference>
<dbReference type="InterPro" id="IPR006869">
    <property type="entry name" value="DUF547"/>
</dbReference>
<dbReference type="SUPFAM" id="SSF48350">
    <property type="entry name" value="GTPase activation domain, GAP"/>
    <property type="match status" value="1"/>
</dbReference>
<dbReference type="Pfam" id="PF04784">
    <property type="entry name" value="DUF547"/>
    <property type="match status" value="1"/>
</dbReference>
<dbReference type="Gene3D" id="1.10.506.10">
    <property type="entry name" value="GTPase Activation - p120gap, domain 1"/>
    <property type="match status" value="1"/>
</dbReference>
<organism evidence="3 4">
    <name type="scientific">Planoprotostelium fungivorum</name>
    <dbReference type="NCBI Taxonomy" id="1890364"/>
    <lineage>
        <taxon>Eukaryota</taxon>
        <taxon>Amoebozoa</taxon>
        <taxon>Evosea</taxon>
        <taxon>Variosea</taxon>
        <taxon>Cavosteliida</taxon>
        <taxon>Cavosteliaceae</taxon>
        <taxon>Planoprotostelium</taxon>
    </lineage>
</organism>
<dbReference type="STRING" id="1890364.A0A2P6NQX7"/>
<comment type="caution">
    <text evidence="3">The sequence shown here is derived from an EMBL/GenBank/DDBJ whole genome shotgun (WGS) entry which is preliminary data.</text>
</comment>
<dbReference type="OrthoDB" id="418495at2759"/>
<evidence type="ECO:0000256" key="1">
    <source>
        <dbReference type="ARBA" id="ARBA00022468"/>
    </source>
</evidence>
<dbReference type="SMART" id="SM00323">
    <property type="entry name" value="RasGAP"/>
    <property type="match status" value="1"/>
</dbReference>
<protein>
    <recommendedName>
        <fullName evidence="2">Ras-GAP domain-containing protein</fullName>
    </recommendedName>
</protein>
<sequence length="1349" mass="154431">MTSSSPHARLPLIMCVSIGDLSGCSENSEKLWGRFYNGTSDVQLHQLFPPELTRSSVLRAEGLRFESSGKVYCDIIANQNRIATSAVKSKPNPKWREEFLLVMTEPSLCVDIEIYFMPSNNGIRKSQIFPRRGTKGKNDRIMIGSVSINLGVVHEEGALVEDWFVVRRSASPYLTDLPIDESLADKKVRRTNTRDPPISSEPSDEEKIYLGIQYFRQPKQDSNIRYSFVLDQLGEPKYQRFIRLLVNDNLRLLSSLVSVLDPSDLDKIAPPLVRLFDFQEKIRPLWRHLLQNEVDSSENSQVLFRSNSMASKVLSIYAKMVGLNYLQRTIGPVVREVMGIGNPEEYEMDPIKLGETVTQQSMPASPKATLRGTSSLYGLSESTHSRLSQNSQRLKKVANSFLKAIFASSHEFPNPLRAICSDLFEIVSPKFPNFVSQALASFVSLRFVNPSIVAPESHQIIESVPSMEHRRVLVIAAKVVQNVFNATPFTSNKEDYMQILNSFVHENIPLAKEFLSKVSMDYPYSLPTPTVTQRLNQRNYDDHSKYPMTITRNDGRVIASQMAKSDILADVSNIHTCITRYVEKIGKLAKEDEWLQIPMDQLQHSVKEMNNRSSKMDLPYADYNAVLEEKGAIQIENHSDFDVHWRQQQQLHEAVYSDDDPDILNDLQWDKDTHRNPVDISMDLVRGMLDLYMKHEGKWATIRKTDEFLLVKSATSELKTVDFSENSSYPDLMAFWINLYNCLIIHIHILLGPPTNKLFRKMFFTDFSYIVGPYRFSLEDIRDGILRGNPKMKFMRHRTIRSDDPRRCLAISAPLDPRVHFALSVLNQASPIVRVYSPATLQEQLHLAGEVFLGKHLTINFSERPGAVPEASEIIPVITVPSLIERFSSDFGLFPGNKKSQQTLLIFLFQFLNTKKRLDLLLAIEAKEFQLNFTKSTWEVMNVRHSIRVTHKNFTNNIHDLLTLMRCVCSDLLQVKSVDELVNVGKTIHTIAVKIREKKDLFRQRRRLGAATRTIIGAAEAPQKISLYAARARNFLEFVSLSPEQMVNIPRDKQGIFLETMRKIFLEAEDVVSNLSQFIMEDGYADNADTVVTLNIICKDLRNLDEHLHEMNQGAPSPHNDHRKNMFLLIQAIASETADVTNILRMIDKELDTYQFIEPTVEDVLKVWDSKNKKENKTVERSESREERRAHMQAVLDRQNLLINIAVILRYVREQLDIDIKKTDKLLPFESKTIMLTIPHSDARLADLKAAVRHSIKVLYTSIQNYLEQVAAEKSPKQILLLANKIRNIRNALRQIKGKKLKMMSHMAVMEGAEARLTVRMVNASMNNIQLMEELALEDLQMLERMLLD</sequence>
<keyword evidence="1" id="KW-0343">GTPase activation</keyword>
<proteinExistence type="predicted"/>
<feature type="domain" description="Ras-GAP" evidence="2">
    <location>
        <begin position="264"/>
        <end position="485"/>
    </location>
</feature>
<dbReference type="InterPro" id="IPR008936">
    <property type="entry name" value="Rho_GTPase_activation_prot"/>
</dbReference>
<keyword evidence="4" id="KW-1185">Reference proteome</keyword>
<accession>A0A2P6NQX7</accession>
<dbReference type="SUPFAM" id="SSF49562">
    <property type="entry name" value="C2 domain (Calcium/lipid-binding domain, CaLB)"/>
    <property type="match status" value="1"/>
</dbReference>
<evidence type="ECO:0000313" key="4">
    <source>
        <dbReference type="Proteomes" id="UP000241769"/>
    </source>
</evidence>
<evidence type="ECO:0000259" key="2">
    <source>
        <dbReference type="PROSITE" id="PS50018"/>
    </source>
</evidence>
<dbReference type="PROSITE" id="PS50018">
    <property type="entry name" value="RAS_GTPASE_ACTIV_2"/>
    <property type="match status" value="1"/>
</dbReference>
<dbReference type="Pfam" id="PF00616">
    <property type="entry name" value="RasGAP"/>
    <property type="match status" value="1"/>
</dbReference>
<dbReference type="InParanoid" id="A0A2P6NQX7"/>
<dbReference type="PANTHER" id="PTHR10194">
    <property type="entry name" value="RAS GTPASE-ACTIVATING PROTEINS"/>
    <property type="match status" value="1"/>
</dbReference>
<gene>
    <name evidence="3" type="ORF">PROFUN_05439</name>
</gene>
<dbReference type="GO" id="GO:0005096">
    <property type="term" value="F:GTPase activator activity"/>
    <property type="evidence" value="ECO:0007669"/>
    <property type="project" value="UniProtKB-KW"/>
</dbReference>
<dbReference type="PANTHER" id="PTHR10194:SF60">
    <property type="entry name" value="RAS GTPASE-ACTIVATING PROTEIN RASKOL"/>
    <property type="match status" value="1"/>
</dbReference>
<dbReference type="Proteomes" id="UP000241769">
    <property type="component" value="Unassembled WGS sequence"/>
</dbReference>